<dbReference type="FunFam" id="1.10.10.10:FF:000001">
    <property type="entry name" value="LysR family transcriptional regulator"/>
    <property type="match status" value="1"/>
</dbReference>
<dbReference type="Pfam" id="PF00126">
    <property type="entry name" value="HTH_1"/>
    <property type="match status" value="1"/>
</dbReference>
<dbReference type="AlphaFoldDB" id="A0A3Q9FLU7"/>
<keyword evidence="7" id="KW-1185">Reference proteome</keyword>
<evidence type="ECO:0000256" key="4">
    <source>
        <dbReference type="ARBA" id="ARBA00023163"/>
    </source>
</evidence>
<proteinExistence type="inferred from homology"/>
<sequence>MELRHLKYFLAVAEELNFTKAAEKLFISQPPLSRQIKELENELGARLFERNNKKVVLTEAGKYFKEEVVSQLQSLESVVLKTKKISENVNGEYSIGYISSTFSDKISQLIKFLTGQYPFLKIKLYEVSTVKQITALEQNKLDLGIIRAPLVSTKITSKLWFKDYYSLVYNNTLIDTVTDLSDMKDKVFVFFNKDYAPTYYNTLVEICSQYGFIPNIVHESNNINSIIQLVRNGLGVSIVPSSLKNSHTYPELSFLSLNNNFSTDVLIATPKNGETQITNSAVSFLLD</sequence>
<dbReference type="GO" id="GO:0032993">
    <property type="term" value="C:protein-DNA complex"/>
    <property type="evidence" value="ECO:0007669"/>
    <property type="project" value="TreeGrafter"/>
</dbReference>
<accession>A0A3Q9FLU7</accession>
<organism evidence="6 7">
    <name type="scientific">Flammeovirga pectinis</name>
    <dbReference type="NCBI Taxonomy" id="2494373"/>
    <lineage>
        <taxon>Bacteria</taxon>
        <taxon>Pseudomonadati</taxon>
        <taxon>Bacteroidota</taxon>
        <taxon>Cytophagia</taxon>
        <taxon>Cytophagales</taxon>
        <taxon>Flammeovirgaceae</taxon>
        <taxon>Flammeovirga</taxon>
    </lineage>
</organism>
<dbReference type="GO" id="GO:0003700">
    <property type="term" value="F:DNA-binding transcription factor activity"/>
    <property type="evidence" value="ECO:0007669"/>
    <property type="project" value="InterPro"/>
</dbReference>
<dbReference type="PROSITE" id="PS50931">
    <property type="entry name" value="HTH_LYSR"/>
    <property type="match status" value="1"/>
</dbReference>
<dbReference type="CDD" id="cd08414">
    <property type="entry name" value="PBP2_LTTR_aromatics_like"/>
    <property type="match status" value="1"/>
</dbReference>
<dbReference type="PRINTS" id="PR00039">
    <property type="entry name" value="HTHLYSR"/>
</dbReference>
<dbReference type="Gene3D" id="3.40.190.10">
    <property type="entry name" value="Periplasmic binding protein-like II"/>
    <property type="match status" value="2"/>
</dbReference>
<dbReference type="InterPro" id="IPR036390">
    <property type="entry name" value="WH_DNA-bd_sf"/>
</dbReference>
<reference evidence="6 7" key="1">
    <citation type="submission" date="2018-12" db="EMBL/GenBank/DDBJ databases">
        <title>Flammeovirga pectinis sp. nov., isolated from the gut of the Korean scallop, Patinopecten yessoensis.</title>
        <authorList>
            <person name="Bae J.-W."/>
            <person name="Jeong Y.-S."/>
            <person name="Kang W."/>
        </authorList>
    </citation>
    <scope>NUCLEOTIDE SEQUENCE [LARGE SCALE GENOMIC DNA]</scope>
    <source>
        <strain evidence="6 7">L12M1</strain>
    </source>
</reference>
<evidence type="ECO:0000256" key="2">
    <source>
        <dbReference type="ARBA" id="ARBA00023015"/>
    </source>
</evidence>
<evidence type="ECO:0000256" key="1">
    <source>
        <dbReference type="ARBA" id="ARBA00009437"/>
    </source>
</evidence>
<dbReference type="PANTHER" id="PTHR30346:SF17">
    <property type="entry name" value="LYSR FAMILY TRANSCRIPTIONAL REGULATOR"/>
    <property type="match status" value="1"/>
</dbReference>
<dbReference type="InterPro" id="IPR005119">
    <property type="entry name" value="LysR_subst-bd"/>
</dbReference>
<comment type="similarity">
    <text evidence="1">Belongs to the LysR transcriptional regulatory family.</text>
</comment>
<evidence type="ECO:0000313" key="6">
    <source>
        <dbReference type="EMBL" id="AZQ60775.1"/>
    </source>
</evidence>
<dbReference type="PANTHER" id="PTHR30346">
    <property type="entry name" value="TRANSCRIPTIONAL DUAL REGULATOR HCAR-RELATED"/>
    <property type="match status" value="1"/>
</dbReference>
<name>A0A3Q9FLU7_9BACT</name>
<gene>
    <name evidence="6" type="ORF">EI427_00680</name>
</gene>
<keyword evidence="4" id="KW-0804">Transcription</keyword>
<dbReference type="Pfam" id="PF03466">
    <property type="entry name" value="LysR_substrate"/>
    <property type="match status" value="1"/>
</dbReference>
<dbReference type="Gene3D" id="1.10.10.10">
    <property type="entry name" value="Winged helix-like DNA-binding domain superfamily/Winged helix DNA-binding domain"/>
    <property type="match status" value="1"/>
</dbReference>
<keyword evidence="3" id="KW-0238">DNA-binding</keyword>
<dbReference type="InterPro" id="IPR036388">
    <property type="entry name" value="WH-like_DNA-bd_sf"/>
</dbReference>
<keyword evidence="2" id="KW-0805">Transcription regulation</keyword>
<evidence type="ECO:0000259" key="5">
    <source>
        <dbReference type="PROSITE" id="PS50931"/>
    </source>
</evidence>
<feature type="domain" description="HTH lysR-type" evidence="5">
    <location>
        <begin position="1"/>
        <end position="58"/>
    </location>
</feature>
<evidence type="ECO:0000256" key="3">
    <source>
        <dbReference type="ARBA" id="ARBA00023125"/>
    </source>
</evidence>
<protein>
    <submittedName>
        <fullName evidence="6">LysR family transcriptional regulator</fullName>
    </submittedName>
</protein>
<evidence type="ECO:0000313" key="7">
    <source>
        <dbReference type="Proteomes" id="UP000267268"/>
    </source>
</evidence>
<dbReference type="InterPro" id="IPR000847">
    <property type="entry name" value="LysR_HTH_N"/>
</dbReference>
<dbReference type="SUPFAM" id="SSF46785">
    <property type="entry name" value="Winged helix' DNA-binding domain"/>
    <property type="match status" value="1"/>
</dbReference>
<dbReference type="KEGG" id="fll:EI427_00680"/>
<dbReference type="SUPFAM" id="SSF53850">
    <property type="entry name" value="Periplasmic binding protein-like II"/>
    <property type="match status" value="1"/>
</dbReference>
<dbReference type="OrthoDB" id="9803735at2"/>
<dbReference type="Proteomes" id="UP000267268">
    <property type="component" value="Chromosome 1"/>
</dbReference>
<dbReference type="EMBL" id="CP034562">
    <property type="protein sequence ID" value="AZQ60775.1"/>
    <property type="molecule type" value="Genomic_DNA"/>
</dbReference>
<dbReference type="GO" id="GO:0003677">
    <property type="term" value="F:DNA binding"/>
    <property type="evidence" value="ECO:0007669"/>
    <property type="project" value="UniProtKB-KW"/>
</dbReference>
<dbReference type="RefSeq" id="WP_126610730.1">
    <property type="nucleotide sequence ID" value="NZ_CP034562.1"/>
</dbReference>